<organism evidence="2 3">
    <name type="scientific">Corallincola holothuriorum</name>
    <dbReference type="NCBI Taxonomy" id="2282215"/>
    <lineage>
        <taxon>Bacteria</taxon>
        <taxon>Pseudomonadati</taxon>
        <taxon>Pseudomonadota</taxon>
        <taxon>Gammaproteobacteria</taxon>
        <taxon>Alteromonadales</taxon>
        <taxon>Psychromonadaceae</taxon>
        <taxon>Corallincola</taxon>
    </lineage>
</organism>
<dbReference type="Proteomes" id="UP000252558">
    <property type="component" value="Unassembled WGS sequence"/>
</dbReference>
<dbReference type="Pfam" id="PF04101">
    <property type="entry name" value="Glyco_tran_28_C"/>
    <property type="match status" value="1"/>
</dbReference>
<evidence type="ECO:0000313" key="3">
    <source>
        <dbReference type="Proteomes" id="UP000252558"/>
    </source>
</evidence>
<gene>
    <name evidence="2" type="ORF">DU002_01330</name>
</gene>
<evidence type="ECO:0000313" key="2">
    <source>
        <dbReference type="EMBL" id="RCU52641.1"/>
    </source>
</evidence>
<evidence type="ECO:0000259" key="1">
    <source>
        <dbReference type="Pfam" id="PF04101"/>
    </source>
</evidence>
<protein>
    <recommendedName>
        <fullName evidence="1">Glycosyl transferase family 28 C-terminal domain-containing protein</fullName>
    </recommendedName>
</protein>
<dbReference type="EMBL" id="QPID01000001">
    <property type="protein sequence ID" value="RCU52641.1"/>
    <property type="molecule type" value="Genomic_DNA"/>
</dbReference>
<comment type="caution">
    <text evidence="2">The sequence shown here is derived from an EMBL/GenBank/DDBJ whole genome shotgun (WGS) entry which is preliminary data.</text>
</comment>
<dbReference type="RefSeq" id="WP_114336549.1">
    <property type="nucleotide sequence ID" value="NZ_QPID01000001.1"/>
</dbReference>
<dbReference type="InterPro" id="IPR007235">
    <property type="entry name" value="Glyco_trans_28_C"/>
</dbReference>
<keyword evidence="3" id="KW-1185">Reference proteome</keyword>
<name>A0A368NTV2_9GAMM</name>
<dbReference type="Gene3D" id="3.40.50.2000">
    <property type="entry name" value="Glycogen Phosphorylase B"/>
    <property type="match status" value="2"/>
</dbReference>
<proteinExistence type="predicted"/>
<accession>A0A368NTV2</accession>
<sequence length="423" mass="46232">MSNTIALCWELGGGLGHVTGLKMLADRLIQSGVQVILVVKTPHDLLSFKSCPPAQLTPIVLQAPRWRQTSPSSNSGQRFTEKPITNYAATLLAAGYHDGKQLQQHCDDWQALLKQHQVSLVVADHAPTARIAAHLLSIPHIGIGTGFCCPPKQTPFPAFDMAPDVDDNARIVADQALTQQINQVLQAAGASQVTNAQQILCSDNDVLNTLPHMDHYQRQNQDGYWGPLFSQQLGTQNQIGNSDNTEVPSAAHSKTKKRLLCYLKAGYPNISALVWALVNSDAEKLVYMNDNGELANILRNDPLTQFSQTPIDINTELGAADLVICHGGHNLSAQTLLAGVPLLMLPEHMEQGVLANKLQQQGLALACDTKRTTEEYQTMINKGLTDPQLTANSQAFANHYRGYDSDEMADEMSEMFLEIIKGQ</sequence>
<dbReference type="OrthoDB" id="271062at2"/>
<feature type="domain" description="Glycosyl transferase family 28 C-terminal" evidence="1">
    <location>
        <begin position="313"/>
        <end position="395"/>
    </location>
</feature>
<dbReference type="GO" id="GO:0016758">
    <property type="term" value="F:hexosyltransferase activity"/>
    <property type="evidence" value="ECO:0007669"/>
    <property type="project" value="InterPro"/>
</dbReference>
<dbReference type="SUPFAM" id="SSF53756">
    <property type="entry name" value="UDP-Glycosyltransferase/glycogen phosphorylase"/>
    <property type="match status" value="1"/>
</dbReference>
<dbReference type="AlphaFoldDB" id="A0A368NTV2"/>
<reference evidence="2 3" key="1">
    <citation type="submission" date="2018-07" db="EMBL/GenBank/DDBJ databases">
        <title>Corallincola holothuriorum sp. nov., a new facultative anaerobe isolated from sea cucumber Apostichopus japonicus.</title>
        <authorList>
            <person name="Xia H."/>
        </authorList>
    </citation>
    <scope>NUCLEOTIDE SEQUENCE [LARGE SCALE GENOMIC DNA]</scope>
    <source>
        <strain evidence="2 3">C4</strain>
    </source>
</reference>